<evidence type="ECO:0000256" key="1">
    <source>
        <dbReference type="SAM" id="MobiDB-lite"/>
    </source>
</evidence>
<name>A0A2A2WQN9_9ACTN</name>
<organism evidence="2 3">
    <name type="scientific">Dietzia natronolimnaea</name>
    <dbReference type="NCBI Taxonomy" id="161920"/>
    <lineage>
        <taxon>Bacteria</taxon>
        <taxon>Bacillati</taxon>
        <taxon>Actinomycetota</taxon>
        <taxon>Actinomycetes</taxon>
        <taxon>Mycobacteriales</taxon>
        <taxon>Dietziaceae</taxon>
        <taxon>Dietzia</taxon>
    </lineage>
</organism>
<feature type="compositionally biased region" description="Low complexity" evidence="1">
    <location>
        <begin position="66"/>
        <end position="80"/>
    </location>
</feature>
<comment type="caution">
    <text evidence="2">The sequence shown here is derived from an EMBL/GenBank/DDBJ whole genome shotgun (WGS) entry which is preliminary data.</text>
</comment>
<feature type="compositionally biased region" description="Basic and acidic residues" evidence="1">
    <location>
        <begin position="81"/>
        <end position="92"/>
    </location>
</feature>
<proteinExistence type="predicted"/>
<evidence type="ECO:0000313" key="2">
    <source>
        <dbReference type="EMBL" id="PAY23481.1"/>
    </source>
</evidence>
<protein>
    <submittedName>
        <fullName evidence="2">Uncharacterized protein</fullName>
    </submittedName>
</protein>
<gene>
    <name evidence="2" type="ORF">CEY15_07820</name>
</gene>
<keyword evidence="3" id="KW-1185">Reference proteome</keyword>
<accession>A0A2A2WQN9</accession>
<feature type="region of interest" description="Disordered" evidence="1">
    <location>
        <begin position="66"/>
        <end position="92"/>
    </location>
</feature>
<sequence length="92" mass="9792">MSTRPAGGAGTEGAEFSEAEVRAEAGRLASRLEAARERLDDDEVRDLLAPALTRVTRLHDIARSLAEGAASDAEAAQAARDLTDAHPTRRPR</sequence>
<dbReference type="RefSeq" id="WP_095717958.1">
    <property type="nucleotide sequence ID" value="NZ_NTGA01000014.1"/>
</dbReference>
<evidence type="ECO:0000313" key="3">
    <source>
        <dbReference type="Proteomes" id="UP000218810"/>
    </source>
</evidence>
<dbReference type="Proteomes" id="UP000218810">
    <property type="component" value="Unassembled WGS sequence"/>
</dbReference>
<dbReference type="AlphaFoldDB" id="A0A2A2WQN9"/>
<dbReference type="EMBL" id="NTGA01000014">
    <property type="protein sequence ID" value="PAY23481.1"/>
    <property type="molecule type" value="Genomic_DNA"/>
</dbReference>
<reference evidence="3" key="1">
    <citation type="submission" date="2017-09" db="EMBL/GenBank/DDBJ databases">
        <authorList>
            <person name="Zhang Y."/>
            <person name="Huang X."/>
            <person name="Liu J."/>
            <person name="Lu L."/>
            <person name="Peng K."/>
        </authorList>
    </citation>
    <scope>NUCLEOTIDE SEQUENCE [LARGE SCALE GENOMIC DNA]</scope>
    <source>
        <strain evidence="3">S-XJ-1</strain>
    </source>
</reference>